<organism evidence="2 3">
    <name type="scientific">Lederbergia citri</name>
    <dbReference type="NCBI Taxonomy" id="2833580"/>
    <lineage>
        <taxon>Bacteria</taxon>
        <taxon>Bacillati</taxon>
        <taxon>Bacillota</taxon>
        <taxon>Bacilli</taxon>
        <taxon>Bacillales</taxon>
        <taxon>Bacillaceae</taxon>
        <taxon>Lederbergia</taxon>
    </lineage>
</organism>
<evidence type="ECO:0000313" key="2">
    <source>
        <dbReference type="EMBL" id="MBS4195068.1"/>
    </source>
</evidence>
<evidence type="ECO:0000256" key="1">
    <source>
        <dbReference type="SAM" id="SignalP"/>
    </source>
</evidence>
<feature type="chain" id="PRO_5039182002" description="Lipoprotein" evidence="1">
    <location>
        <begin position="19"/>
        <end position="169"/>
    </location>
</feature>
<evidence type="ECO:0008006" key="4">
    <source>
        <dbReference type="Google" id="ProtNLM"/>
    </source>
</evidence>
<keyword evidence="3" id="KW-1185">Reference proteome</keyword>
<dbReference type="PROSITE" id="PS51257">
    <property type="entry name" value="PROKAR_LIPOPROTEIN"/>
    <property type="match status" value="1"/>
</dbReference>
<feature type="signal peptide" evidence="1">
    <location>
        <begin position="1"/>
        <end position="18"/>
    </location>
</feature>
<reference evidence="2 3" key="1">
    <citation type="submission" date="2021-05" db="EMBL/GenBank/DDBJ databases">
        <title>Novel Bacillus species.</title>
        <authorList>
            <person name="Liu G."/>
        </authorList>
    </citation>
    <scope>NUCLEOTIDE SEQUENCE [LARGE SCALE GENOMIC DNA]</scope>
    <source>
        <strain evidence="3">FJAT-49780</strain>
    </source>
</reference>
<dbReference type="RefSeq" id="WP_213124202.1">
    <property type="nucleotide sequence ID" value="NZ_JAGYPG010000001.1"/>
</dbReference>
<comment type="caution">
    <text evidence="2">The sequence shown here is derived from an EMBL/GenBank/DDBJ whole genome shotgun (WGS) entry which is preliminary data.</text>
</comment>
<gene>
    <name evidence="2" type="ORF">KHA97_08245</name>
</gene>
<keyword evidence="1" id="KW-0732">Signal</keyword>
<accession>A0A942TC78</accession>
<dbReference type="Proteomes" id="UP000681414">
    <property type="component" value="Unassembled WGS sequence"/>
</dbReference>
<evidence type="ECO:0000313" key="3">
    <source>
        <dbReference type="Proteomes" id="UP000681414"/>
    </source>
</evidence>
<protein>
    <recommendedName>
        <fullName evidence="4">Lipoprotein</fullName>
    </recommendedName>
</protein>
<proteinExistence type="predicted"/>
<dbReference type="EMBL" id="JAGYPG010000001">
    <property type="protein sequence ID" value="MBS4195068.1"/>
    <property type="molecule type" value="Genomic_DNA"/>
</dbReference>
<name>A0A942TC78_9BACI</name>
<dbReference type="AlphaFoldDB" id="A0A942TC78"/>
<sequence>MKKIVASIMIMFSVLIIAACGKSIDEEKVKAETNVEKTFQAKSEEANEEVQSIKFNLPTGFTIKDESPNNIIMKKGDHTYILFYNPNEQSDSKALYDGVVENANKVIVNKTYLDKDRVGYIVINETDKELYEVSVGIGGVKATTESDLKTLAADAELLMKIVNSTSIKE</sequence>